<proteinExistence type="predicted"/>
<dbReference type="Proteomes" id="UP000315283">
    <property type="component" value="Unassembled WGS sequence"/>
</dbReference>
<gene>
    <name evidence="1" type="ORF">EVA97_01670</name>
</gene>
<organism evidence="1 2">
    <name type="scientific">SAR86 cluster bacterium</name>
    <dbReference type="NCBI Taxonomy" id="2030880"/>
    <lineage>
        <taxon>Bacteria</taxon>
        <taxon>Pseudomonadati</taxon>
        <taxon>Pseudomonadota</taxon>
        <taxon>Gammaproteobacteria</taxon>
        <taxon>SAR86 cluster</taxon>
    </lineage>
</organism>
<accession>A0A520N5T2</accession>
<name>A0A520N5T2_9GAMM</name>
<dbReference type="EMBL" id="SHBJ01000007">
    <property type="protein sequence ID" value="RZO28842.1"/>
    <property type="molecule type" value="Genomic_DNA"/>
</dbReference>
<sequence>MHSKNLTKDTELKNIAIALISQYGDDADAVATLRAAEYAAELNNEEWIKWESIIILINQINNSPDLNG</sequence>
<evidence type="ECO:0000313" key="1">
    <source>
        <dbReference type="EMBL" id="RZO28842.1"/>
    </source>
</evidence>
<protein>
    <submittedName>
        <fullName evidence="1">Uncharacterized protein</fullName>
    </submittedName>
</protein>
<reference evidence="1 2" key="1">
    <citation type="submission" date="2019-02" db="EMBL/GenBank/DDBJ databases">
        <title>Prokaryotic population dynamics and viral predation in marine succession experiment using metagenomics: the confinement effect.</title>
        <authorList>
            <person name="Haro-Moreno J.M."/>
            <person name="Rodriguez-Valera F."/>
            <person name="Lopez-Perez M."/>
        </authorList>
    </citation>
    <scope>NUCLEOTIDE SEQUENCE [LARGE SCALE GENOMIC DNA]</scope>
    <source>
        <strain evidence="1">MED-G164</strain>
    </source>
</reference>
<dbReference type="AlphaFoldDB" id="A0A520N5T2"/>
<comment type="caution">
    <text evidence="1">The sequence shown here is derived from an EMBL/GenBank/DDBJ whole genome shotgun (WGS) entry which is preliminary data.</text>
</comment>
<evidence type="ECO:0000313" key="2">
    <source>
        <dbReference type="Proteomes" id="UP000315283"/>
    </source>
</evidence>